<dbReference type="EMBL" id="CP063310">
    <property type="protein sequence ID" value="QOS67456.1"/>
    <property type="molecule type" value="Genomic_DNA"/>
</dbReference>
<dbReference type="InterPro" id="IPR003339">
    <property type="entry name" value="ABC/ECF_trnsptr_transmembrane"/>
</dbReference>
<keyword evidence="4 6" id="KW-1133">Transmembrane helix</keyword>
<protein>
    <submittedName>
        <fullName evidence="7">Energy-coupling factor transporter transmembrane protein EcfT</fullName>
    </submittedName>
</protein>
<evidence type="ECO:0000256" key="1">
    <source>
        <dbReference type="ARBA" id="ARBA00004141"/>
    </source>
</evidence>
<dbReference type="AlphaFoldDB" id="A0A7M1ZU31"/>
<dbReference type="Proteomes" id="UP000478463">
    <property type="component" value="Chromosome"/>
</dbReference>
<feature type="transmembrane region" description="Helical" evidence="6">
    <location>
        <begin position="72"/>
        <end position="91"/>
    </location>
</feature>
<feature type="transmembrane region" description="Helical" evidence="6">
    <location>
        <begin position="111"/>
        <end position="130"/>
    </location>
</feature>
<dbReference type="GO" id="GO:0005886">
    <property type="term" value="C:plasma membrane"/>
    <property type="evidence" value="ECO:0007669"/>
    <property type="project" value="UniProtKB-ARBA"/>
</dbReference>
<keyword evidence="2" id="KW-1003">Cell membrane</keyword>
<dbReference type="KEGG" id="egd:GS424_013135"/>
<reference evidence="7 8" key="1">
    <citation type="submission" date="2020-10" db="EMBL/GenBank/DDBJ databases">
        <title>Eggerthella sp. nov., isolated from human feces.</title>
        <authorList>
            <person name="Yajun G."/>
        </authorList>
    </citation>
    <scope>NUCLEOTIDE SEQUENCE [LARGE SCALE GENOMIC DNA]</scope>
    <source>
        <strain evidence="7 8">HF-1101</strain>
    </source>
</reference>
<name>A0A7M1ZU31_9ACTN</name>
<gene>
    <name evidence="7" type="ORF">GS424_013135</name>
</gene>
<sequence length="258" mass="27294">MMKAVALVASEGLARASEARRALRLDPRTKVLMLVCANVTLLCSGFDAAGFVLKFLVAGIVVALLIAAGRRAAGIGFAAVFAAAALLEQMNERGLLDALGSTSAAAVTLRFLSALVLQLMPGTMFAYYLFATTKVSEFVAAMERVRLPQRVIIPFAVVFRFFPTVLEEYRSIRDAMRLRGVGWRSGPVALVEYRLVPLVAGMVKIGDELSAASVTRGLGGEAVRTSRCRIGFGAADAALATVFLACAATTAAKGLMGW</sequence>
<evidence type="ECO:0000256" key="5">
    <source>
        <dbReference type="ARBA" id="ARBA00023136"/>
    </source>
</evidence>
<keyword evidence="5 6" id="KW-0472">Membrane</keyword>
<dbReference type="InterPro" id="IPR051611">
    <property type="entry name" value="ECF_transporter_component"/>
</dbReference>
<evidence type="ECO:0000256" key="6">
    <source>
        <dbReference type="SAM" id="Phobius"/>
    </source>
</evidence>
<comment type="subcellular location">
    <subcellularLocation>
        <location evidence="1">Membrane</location>
        <topology evidence="1">Multi-pass membrane protein</topology>
    </subcellularLocation>
</comment>
<evidence type="ECO:0000313" key="8">
    <source>
        <dbReference type="Proteomes" id="UP000478463"/>
    </source>
</evidence>
<keyword evidence="3 6" id="KW-0812">Transmembrane</keyword>
<dbReference type="PANTHER" id="PTHR34857:SF2">
    <property type="entry name" value="SLL0384 PROTEIN"/>
    <property type="match status" value="1"/>
</dbReference>
<organism evidence="7 8">
    <name type="scientific">Eggerthella guodeyinii</name>
    <dbReference type="NCBI Taxonomy" id="2690837"/>
    <lineage>
        <taxon>Bacteria</taxon>
        <taxon>Bacillati</taxon>
        <taxon>Actinomycetota</taxon>
        <taxon>Coriobacteriia</taxon>
        <taxon>Eggerthellales</taxon>
        <taxon>Eggerthellaceae</taxon>
        <taxon>Eggerthella</taxon>
    </lineage>
</organism>
<accession>A0A7M1ZU31</accession>
<evidence type="ECO:0000256" key="3">
    <source>
        <dbReference type="ARBA" id="ARBA00022692"/>
    </source>
</evidence>
<dbReference type="PANTHER" id="PTHR34857">
    <property type="entry name" value="SLL0384 PROTEIN"/>
    <property type="match status" value="1"/>
</dbReference>
<feature type="transmembrane region" description="Helical" evidence="6">
    <location>
        <begin position="32"/>
        <end position="65"/>
    </location>
</feature>
<dbReference type="Pfam" id="PF02361">
    <property type="entry name" value="CbiQ"/>
    <property type="match status" value="1"/>
</dbReference>
<proteinExistence type="predicted"/>
<dbReference type="CDD" id="cd16914">
    <property type="entry name" value="EcfT"/>
    <property type="match status" value="1"/>
</dbReference>
<evidence type="ECO:0000313" key="7">
    <source>
        <dbReference type="EMBL" id="QOS67456.1"/>
    </source>
</evidence>
<evidence type="ECO:0000256" key="2">
    <source>
        <dbReference type="ARBA" id="ARBA00022475"/>
    </source>
</evidence>
<evidence type="ECO:0000256" key="4">
    <source>
        <dbReference type="ARBA" id="ARBA00022989"/>
    </source>
</evidence>